<evidence type="ECO:0000256" key="5">
    <source>
        <dbReference type="ARBA" id="ARBA00022692"/>
    </source>
</evidence>
<feature type="transmembrane region" description="Helical" evidence="14">
    <location>
        <begin position="67"/>
        <end position="85"/>
    </location>
</feature>
<proteinExistence type="inferred from homology"/>
<feature type="compositionally biased region" description="Low complexity" evidence="13">
    <location>
        <begin position="721"/>
        <end position="733"/>
    </location>
</feature>
<dbReference type="EC" id="2.4.1.336" evidence="10"/>
<feature type="domain" description="Glycosyltransferase 2-like" evidence="15">
    <location>
        <begin position="272"/>
        <end position="462"/>
    </location>
</feature>
<dbReference type="RefSeq" id="WP_067706144.1">
    <property type="nucleotide sequence ID" value="NZ_LLZH01000331.1"/>
</dbReference>
<evidence type="ECO:0000259" key="15">
    <source>
        <dbReference type="Pfam" id="PF13632"/>
    </source>
</evidence>
<keyword evidence="8 14" id="KW-0472">Membrane</keyword>
<evidence type="ECO:0000256" key="10">
    <source>
        <dbReference type="ARBA" id="ARBA00066964"/>
    </source>
</evidence>
<dbReference type="PANTHER" id="PTHR43867:SF4">
    <property type="entry name" value="BETA-(1-3)-GLUCOSYL TRANSFERASE"/>
    <property type="match status" value="1"/>
</dbReference>
<organism evidence="16 17">
    <name type="scientific">Actinoplanes awajinensis subsp. mycoplanecinus</name>
    <dbReference type="NCBI Taxonomy" id="135947"/>
    <lineage>
        <taxon>Bacteria</taxon>
        <taxon>Bacillati</taxon>
        <taxon>Actinomycetota</taxon>
        <taxon>Actinomycetes</taxon>
        <taxon>Micromonosporales</taxon>
        <taxon>Micromonosporaceae</taxon>
        <taxon>Actinoplanes</taxon>
    </lineage>
</organism>
<keyword evidence="3" id="KW-0328">Glycosyltransferase</keyword>
<dbReference type="PANTHER" id="PTHR43867">
    <property type="entry name" value="CELLULOSE SYNTHASE CATALYTIC SUBUNIT A [UDP-FORMING]"/>
    <property type="match status" value="1"/>
</dbReference>
<feature type="transmembrane region" description="Helical" evidence="14">
    <location>
        <begin position="586"/>
        <end position="607"/>
    </location>
</feature>
<dbReference type="FunFam" id="3.90.550.10:FF:000164">
    <property type="entry name" value="Beta-(1-3)-glucosyl transferase"/>
    <property type="match status" value="1"/>
</dbReference>
<dbReference type="AlphaFoldDB" id="A0A101JB38"/>
<comment type="catalytic activity">
    <reaction evidence="9">
        <text>a 1,2-diacyl-sn-glycerol + UDP-alpha-D-glucose = a 1,2-diacyl-3-O-(beta-D-glucopyranosyl)-sn-glycerol + UDP + H(+)</text>
        <dbReference type="Rhea" id="RHEA:17285"/>
        <dbReference type="ChEBI" id="CHEBI:15378"/>
        <dbReference type="ChEBI" id="CHEBI:17815"/>
        <dbReference type="ChEBI" id="CHEBI:58223"/>
        <dbReference type="ChEBI" id="CHEBI:58885"/>
        <dbReference type="ChEBI" id="CHEBI:75799"/>
        <dbReference type="EC" id="2.4.1.336"/>
    </reaction>
</comment>
<comment type="subcellular location">
    <subcellularLocation>
        <location evidence="1">Membrane</location>
        <topology evidence="1">Multi-pass membrane protein</topology>
    </subcellularLocation>
</comment>
<dbReference type="InterPro" id="IPR029044">
    <property type="entry name" value="Nucleotide-diphossugar_trans"/>
</dbReference>
<feature type="transmembrane region" description="Helical" evidence="14">
    <location>
        <begin position="449"/>
        <end position="470"/>
    </location>
</feature>
<feature type="compositionally biased region" description="Pro residues" evidence="13">
    <location>
        <begin position="668"/>
        <end position="694"/>
    </location>
</feature>
<dbReference type="SUPFAM" id="SSF53448">
    <property type="entry name" value="Nucleotide-diphospho-sugar transferases"/>
    <property type="match status" value="1"/>
</dbReference>
<keyword evidence="6" id="KW-0460">Magnesium</keyword>
<dbReference type="Pfam" id="PF13632">
    <property type="entry name" value="Glyco_trans_2_3"/>
    <property type="match status" value="1"/>
</dbReference>
<feature type="transmembrane region" description="Helical" evidence="14">
    <location>
        <begin position="36"/>
        <end position="60"/>
    </location>
</feature>
<feature type="transmembrane region" description="Helical" evidence="14">
    <location>
        <begin position="635"/>
        <end position="660"/>
    </location>
</feature>
<dbReference type="InterPro" id="IPR001173">
    <property type="entry name" value="Glyco_trans_2-like"/>
</dbReference>
<accession>A0A101JB38</accession>
<protein>
    <recommendedName>
        <fullName evidence="11">Beta-monoglucosyldiacylglycerol synthase</fullName>
        <ecNumber evidence="10">2.4.1.336</ecNumber>
    </recommendedName>
    <alternativeName>
        <fullName evidence="12">UDP-glucose:1,2-diacylglycerol 3-beta-D-glucosyltransferase</fullName>
    </alternativeName>
</protein>
<dbReference type="EMBL" id="LLZH01000331">
    <property type="protein sequence ID" value="KUL23511.1"/>
    <property type="molecule type" value="Genomic_DNA"/>
</dbReference>
<dbReference type="OrthoDB" id="9806824at2"/>
<feature type="transmembrane region" description="Helical" evidence="14">
    <location>
        <begin position="97"/>
        <end position="116"/>
    </location>
</feature>
<dbReference type="GO" id="GO:0005886">
    <property type="term" value="C:plasma membrane"/>
    <property type="evidence" value="ECO:0007669"/>
    <property type="project" value="TreeGrafter"/>
</dbReference>
<evidence type="ECO:0000256" key="7">
    <source>
        <dbReference type="ARBA" id="ARBA00022989"/>
    </source>
</evidence>
<comment type="caution">
    <text evidence="16">The sequence shown here is derived from an EMBL/GenBank/DDBJ whole genome shotgun (WGS) entry which is preliminary data.</text>
</comment>
<evidence type="ECO:0000256" key="13">
    <source>
        <dbReference type="SAM" id="MobiDB-lite"/>
    </source>
</evidence>
<feature type="region of interest" description="Disordered" evidence="13">
    <location>
        <begin position="666"/>
        <end position="733"/>
    </location>
</feature>
<evidence type="ECO:0000256" key="11">
    <source>
        <dbReference type="ARBA" id="ARBA00068721"/>
    </source>
</evidence>
<evidence type="ECO:0000256" key="14">
    <source>
        <dbReference type="SAM" id="Phobius"/>
    </source>
</evidence>
<evidence type="ECO:0000256" key="3">
    <source>
        <dbReference type="ARBA" id="ARBA00022676"/>
    </source>
</evidence>
<keyword evidence="4" id="KW-0808">Transferase</keyword>
<evidence type="ECO:0000256" key="6">
    <source>
        <dbReference type="ARBA" id="ARBA00022842"/>
    </source>
</evidence>
<keyword evidence="5 14" id="KW-0812">Transmembrane</keyword>
<evidence type="ECO:0000256" key="8">
    <source>
        <dbReference type="ARBA" id="ARBA00023136"/>
    </source>
</evidence>
<evidence type="ECO:0000256" key="9">
    <source>
        <dbReference type="ARBA" id="ARBA00053004"/>
    </source>
</evidence>
<evidence type="ECO:0000256" key="4">
    <source>
        <dbReference type="ARBA" id="ARBA00022679"/>
    </source>
</evidence>
<evidence type="ECO:0000313" key="17">
    <source>
        <dbReference type="Proteomes" id="UP000053244"/>
    </source>
</evidence>
<dbReference type="Gene3D" id="3.90.550.10">
    <property type="entry name" value="Spore Coat Polysaccharide Biosynthesis Protein SpsA, Chain A"/>
    <property type="match status" value="1"/>
</dbReference>
<feature type="compositionally biased region" description="Low complexity" evidence="13">
    <location>
        <begin position="695"/>
        <end position="712"/>
    </location>
</feature>
<evidence type="ECO:0000256" key="1">
    <source>
        <dbReference type="ARBA" id="ARBA00004141"/>
    </source>
</evidence>
<keyword evidence="17" id="KW-1185">Reference proteome</keyword>
<dbReference type="InterPro" id="IPR050321">
    <property type="entry name" value="Glycosyltr_2/OpgH_subfam"/>
</dbReference>
<name>A0A101JB38_9ACTN</name>
<feature type="transmembrane region" description="Helical" evidence="14">
    <location>
        <begin position="482"/>
        <end position="503"/>
    </location>
</feature>
<dbReference type="GO" id="GO:0016758">
    <property type="term" value="F:hexosyltransferase activity"/>
    <property type="evidence" value="ECO:0007669"/>
    <property type="project" value="TreeGrafter"/>
</dbReference>
<reference evidence="16 17" key="1">
    <citation type="submission" date="2015-10" db="EMBL/GenBank/DDBJ databases">
        <authorList>
            <person name="Gilbert D.G."/>
        </authorList>
    </citation>
    <scope>NUCLEOTIDE SEQUENCE [LARGE SCALE GENOMIC DNA]</scope>
    <source>
        <strain evidence="16 17">NRRL B-16712</strain>
    </source>
</reference>
<evidence type="ECO:0000256" key="12">
    <source>
        <dbReference type="ARBA" id="ARBA00078564"/>
    </source>
</evidence>
<dbReference type="Proteomes" id="UP000053244">
    <property type="component" value="Unassembled WGS sequence"/>
</dbReference>
<comment type="similarity">
    <text evidence="2">Belongs to the glycosyltransferase 2 family.</text>
</comment>
<gene>
    <name evidence="16" type="ORF">ADL15_45905</name>
</gene>
<evidence type="ECO:0000313" key="16">
    <source>
        <dbReference type="EMBL" id="KUL23511.1"/>
    </source>
</evidence>
<evidence type="ECO:0000256" key="2">
    <source>
        <dbReference type="ARBA" id="ARBA00006739"/>
    </source>
</evidence>
<feature type="transmembrane region" description="Helical" evidence="14">
    <location>
        <begin position="559"/>
        <end position="580"/>
    </location>
</feature>
<feature type="transmembrane region" description="Helical" evidence="14">
    <location>
        <begin position="123"/>
        <end position="147"/>
    </location>
</feature>
<sequence length="733" mass="78980">MVAALLLAGIVAAPLSSLILFLPARPARHVTGTGAALRRLLLALAGTVVLAAVVYAALSLMDVRPRVAAAVVVIFGTASLLWLPATRRWSARGHVAWASNVFLGVAYLVFVIHWTLTGGLSRWATAGGLTLCLLELIAAGMAAAYLWELCDALGTERWRRRVPVDRSLRLARETRSRPPAGLPFVSLHVPAHNEPPEMVIDTLTRMSRIDYPRYEIVAIDDNTADEALWRPVQRWCATHGVKFMHLSDWPGYKSGALNYAFGELIDPATEIIGVVDSDYRIDSGFLRQCVPLFDDPRVGFIQAPQDYRDWQSVPYLRRLYYSYRYFFAVSQPSRNERDGAIFAGTMGLIRRAALHDVGGWDEWCITEDAELSLRLLRAGWSGLHVDASMGRGVMPLTFEALKSQRYRWCFGGIQMLRMHVRSLLPWRRTRHNRLTPGQRWAYLSGALQWYGDLLGLVFFVLLLAGATNLATGGDQLFRRLSVFLVATVPVLILLGLLRAVALLRRETGATWRDAAGAFFVWQSTSLVVARASVQGLFARRAEFLRTPKTGEHETVGQALRANGAETMLAVLGAAGIVAALTRLDTLSGPLLAGLLVLPTLGMAAAPFNSLAAQRALLPPELAARRRSEWQRDRHAVLAGTGAGLALAAAGAALFTALTLLTATGSGPVTPPDLDPGPRPATPAPASPPSSPSPSAPASATVEPSPSESAGPPAESPPASSPAPAGSPEVSPAG</sequence>
<keyword evidence="7 14" id="KW-1133">Transmembrane helix</keyword>